<evidence type="ECO:0000256" key="2">
    <source>
        <dbReference type="SAM" id="MobiDB-lite"/>
    </source>
</evidence>
<evidence type="ECO:0000313" key="5">
    <source>
        <dbReference type="Proteomes" id="UP001187415"/>
    </source>
</evidence>
<dbReference type="Gene3D" id="2.40.10.10">
    <property type="entry name" value="Trypsin-like serine proteases"/>
    <property type="match status" value="1"/>
</dbReference>
<dbReference type="AlphaFoldDB" id="A0AA88SHG3"/>
<dbReference type="SUPFAM" id="SSF50494">
    <property type="entry name" value="Trypsin-like serine proteases"/>
    <property type="match status" value="1"/>
</dbReference>
<keyword evidence="5" id="KW-1185">Reference proteome</keyword>
<evidence type="ECO:0000256" key="1">
    <source>
        <dbReference type="ARBA" id="ARBA00023157"/>
    </source>
</evidence>
<comment type="caution">
    <text evidence="4">The sequence shown here is derived from an EMBL/GenBank/DDBJ whole genome shotgun (WGS) entry which is preliminary data.</text>
</comment>
<accession>A0AA88SHG3</accession>
<feature type="domain" description="Peptidase S1" evidence="3">
    <location>
        <begin position="154"/>
        <end position="344"/>
    </location>
</feature>
<protein>
    <recommendedName>
        <fullName evidence="3">Peptidase S1 domain-containing protein</fullName>
    </recommendedName>
</protein>
<reference evidence="4" key="1">
    <citation type="submission" date="2023-07" db="EMBL/GenBank/DDBJ databases">
        <title>Chromosome-level Genome Assembly of Striped Snakehead (Channa striata).</title>
        <authorList>
            <person name="Liu H."/>
        </authorList>
    </citation>
    <scope>NUCLEOTIDE SEQUENCE</scope>
    <source>
        <strain evidence="4">Gz</strain>
        <tissue evidence="4">Muscle</tissue>
    </source>
</reference>
<dbReference type="PANTHER" id="PTHR24253">
    <property type="entry name" value="TRANSMEMBRANE PROTEASE SERINE"/>
    <property type="match status" value="1"/>
</dbReference>
<evidence type="ECO:0000313" key="4">
    <source>
        <dbReference type="EMBL" id="KAK2837037.1"/>
    </source>
</evidence>
<dbReference type="Pfam" id="PF00089">
    <property type="entry name" value="Trypsin"/>
    <property type="match status" value="1"/>
</dbReference>
<dbReference type="SMART" id="SM00020">
    <property type="entry name" value="Tryp_SPc"/>
    <property type="match status" value="1"/>
</dbReference>
<dbReference type="EMBL" id="JAUPFM010000011">
    <property type="protein sequence ID" value="KAK2837037.1"/>
    <property type="molecule type" value="Genomic_DNA"/>
</dbReference>
<sequence length="344" mass="37017">MMMTPANSPVSDTPEAVKCYVLDGNSGWHRMNNNDEKLECDCLHSKTKPLRRRRRGLQGADGRRYRRSFHQEECNISTRGEDGRAAPDATVQPVSQTPVSDGVEAECEVDSAVGCEPDGAPVQVYLETVKTLLSHVLCIAIAVVCGQAPLNTCLLGGSSEVTDGEWPWMASLQKDGRHVCGETLVDEDSVLSSADCVSSSPTASDWTVVLGHLKQNGSNHFEVTLNVTDITLSNQTGSNAAVLPLETPPTLSNYIQPICVDDGRTFSVGSTCWAAGWSSGAGGEEQVLQEIQTSVVDCEDKRSDSVCTEALTLEQEFFGGPLMCHQDGSWYQVAVLSADNELST</sequence>
<dbReference type="InterPro" id="IPR001254">
    <property type="entry name" value="Trypsin_dom"/>
</dbReference>
<dbReference type="GO" id="GO:0006508">
    <property type="term" value="P:proteolysis"/>
    <property type="evidence" value="ECO:0007669"/>
    <property type="project" value="InterPro"/>
</dbReference>
<evidence type="ECO:0000259" key="3">
    <source>
        <dbReference type="PROSITE" id="PS50240"/>
    </source>
</evidence>
<dbReference type="PROSITE" id="PS50240">
    <property type="entry name" value="TRYPSIN_DOM"/>
    <property type="match status" value="1"/>
</dbReference>
<dbReference type="PANTHER" id="PTHR24253:SF127">
    <property type="entry name" value="SERINE PROTEASE 27-LIKE"/>
    <property type="match status" value="1"/>
</dbReference>
<feature type="region of interest" description="Disordered" evidence="2">
    <location>
        <begin position="78"/>
        <end position="99"/>
    </location>
</feature>
<gene>
    <name evidence="4" type="ORF">Q5P01_014249</name>
</gene>
<keyword evidence="1" id="KW-1015">Disulfide bond</keyword>
<dbReference type="Proteomes" id="UP001187415">
    <property type="component" value="Unassembled WGS sequence"/>
</dbReference>
<dbReference type="GO" id="GO:0004252">
    <property type="term" value="F:serine-type endopeptidase activity"/>
    <property type="evidence" value="ECO:0007669"/>
    <property type="project" value="InterPro"/>
</dbReference>
<name>A0AA88SHG3_CHASR</name>
<proteinExistence type="predicted"/>
<organism evidence="4 5">
    <name type="scientific">Channa striata</name>
    <name type="common">Snakehead murrel</name>
    <name type="synonym">Ophicephalus striatus</name>
    <dbReference type="NCBI Taxonomy" id="64152"/>
    <lineage>
        <taxon>Eukaryota</taxon>
        <taxon>Metazoa</taxon>
        <taxon>Chordata</taxon>
        <taxon>Craniata</taxon>
        <taxon>Vertebrata</taxon>
        <taxon>Euteleostomi</taxon>
        <taxon>Actinopterygii</taxon>
        <taxon>Neopterygii</taxon>
        <taxon>Teleostei</taxon>
        <taxon>Neoteleostei</taxon>
        <taxon>Acanthomorphata</taxon>
        <taxon>Anabantaria</taxon>
        <taxon>Anabantiformes</taxon>
        <taxon>Channoidei</taxon>
        <taxon>Channidae</taxon>
        <taxon>Channa</taxon>
    </lineage>
</organism>
<dbReference type="InterPro" id="IPR043504">
    <property type="entry name" value="Peptidase_S1_PA_chymotrypsin"/>
</dbReference>
<dbReference type="InterPro" id="IPR009003">
    <property type="entry name" value="Peptidase_S1_PA"/>
</dbReference>